<dbReference type="Gene3D" id="3.30.70.890">
    <property type="entry name" value="GHMP kinase, C-terminal domain"/>
    <property type="match status" value="1"/>
</dbReference>
<proteinExistence type="inferred from homology"/>
<dbReference type="SUPFAM" id="SSF55060">
    <property type="entry name" value="GHMP Kinase, C-terminal domain"/>
    <property type="match status" value="1"/>
</dbReference>
<dbReference type="GO" id="GO:0019288">
    <property type="term" value="P:isopentenyl diphosphate biosynthetic process, methylerythritol 4-phosphate pathway"/>
    <property type="evidence" value="ECO:0007669"/>
    <property type="project" value="UniProtKB-UniRule"/>
</dbReference>
<keyword evidence="9" id="KW-0414">Isoprene biosynthesis</keyword>
<dbReference type="OrthoDB" id="9809438at2"/>
<feature type="active site" evidence="9">
    <location>
        <position position="137"/>
    </location>
</feature>
<comment type="similarity">
    <text evidence="1 9">Belongs to the GHMP kinase family. IspE subfamily.</text>
</comment>
<dbReference type="Pfam" id="PF00288">
    <property type="entry name" value="GHMP_kinases_N"/>
    <property type="match status" value="1"/>
</dbReference>
<dbReference type="InterPro" id="IPR006204">
    <property type="entry name" value="GHMP_kinase_N_dom"/>
</dbReference>
<dbReference type="PIRSF" id="PIRSF010376">
    <property type="entry name" value="IspE"/>
    <property type="match status" value="1"/>
</dbReference>
<evidence type="ECO:0000256" key="2">
    <source>
        <dbReference type="ARBA" id="ARBA00012052"/>
    </source>
</evidence>
<evidence type="ECO:0000256" key="5">
    <source>
        <dbReference type="ARBA" id="ARBA00022741"/>
    </source>
</evidence>
<keyword evidence="7 9" id="KW-0067">ATP-binding</keyword>
<accession>A0A1I0P1T8</accession>
<keyword evidence="6 9" id="KW-0418">Kinase</keyword>
<protein>
    <recommendedName>
        <fullName evidence="3 9">4-diphosphocytidyl-2-C-methyl-D-erythritol kinase</fullName>
        <shortName evidence="9">CMK</shortName>
        <ecNumber evidence="2 9">2.7.1.148</ecNumber>
    </recommendedName>
    <alternativeName>
        <fullName evidence="8 9">4-(cytidine-5'-diphospho)-2-C-methyl-D-erythritol kinase</fullName>
    </alternativeName>
</protein>
<dbReference type="UniPathway" id="UPA00056">
    <property type="reaction ID" value="UER00094"/>
</dbReference>
<dbReference type="PANTHER" id="PTHR43527:SF2">
    <property type="entry name" value="4-DIPHOSPHOCYTIDYL-2-C-METHYL-D-ERYTHRITOL KINASE, CHLOROPLASTIC"/>
    <property type="match status" value="1"/>
</dbReference>
<dbReference type="Pfam" id="PF08544">
    <property type="entry name" value="GHMP_kinases_C"/>
    <property type="match status" value="1"/>
</dbReference>
<dbReference type="Proteomes" id="UP000199701">
    <property type="component" value="Unassembled WGS sequence"/>
</dbReference>
<dbReference type="RefSeq" id="WP_092451849.1">
    <property type="nucleotide sequence ID" value="NZ_FOJI01000004.1"/>
</dbReference>
<evidence type="ECO:0000259" key="10">
    <source>
        <dbReference type="Pfam" id="PF00288"/>
    </source>
</evidence>
<comment type="function">
    <text evidence="9">Catalyzes the phosphorylation of the position 2 hydroxy group of 4-diphosphocytidyl-2C-methyl-D-erythritol.</text>
</comment>
<evidence type="ECO:0000259" key="11">
    <source>
        <dbReference type="Pfam" id="PF08544"/>
    </source>
</evidence>
<evidence type="ECO:0000256" key="6">
    <source>
        <dbReference type="ARBA" id="ARBA00022777"/>
    </source>
</evidence>
<evidence type="ECO:0000313" key="13">
    <source>
        <dbReference type="Proteomes" id="UP000199701"/>
    </source>
</evidence>
<dbReference type="PANTHER" id="PTHR43527">
    <property type="entry name" value="4-DIPHOSPHOCYTIDYL-2-C-METHYL-D-ERYTHRITOL KINASE, CHLOROPLASTIC"/>
    <property type="match status" value="1"/>
</dbReference>
<dbReference type="InterPro" id="IPR036554">
    <property type="entry name" value="GHMP_kinase_C_sf"/>
</dbReference>
<dbReference type="SUPFAM" id="SSF54211">
    <property type="entry name" value="Ribosomal protein S5 domain 2-like"/>
    <property type="match status" value="1"/>
</dbReference>
<dbReference type="InterPro" id="IPR004424">
    <property type="entry name" value="IspE"/>
</dbReference>
<sequence>MNSIKLKARAKINLGLDVLCKREDGYHEVRMVMQTIGLYDRIIMKKIKEPEIKIVTNLSFLPVNENNLVHKAAKMLIDEFNIKEGVSIDLNKFIPVAAGMAGGSSDAASVLYGMNRLFHLKLTMEELMVRGVHIGADVPYCILRGTALAEGIGEKLTKLKPMPKCYIVVAKPPINVSTKLVYENLDMKGIAEHPDINGIINAIEAEDIYAIAQKLENVLEKVTIPLYPVIAKIKNDIKSNGAINAIMSGSGPTVFGMFDDYEVAMKCIDALKKADDARQIYITETYNL</sequence>
<feature type="binding site" evidence="9">
    <location>
        <begin position="95"/>
        <end position="105"/>
    </location>
    <ligand>
        <name>ATP</name>
        <dbReference type="ChEBI" id="CHEBI:30616"/>
    </ligand>
</feature>
<evidence type="ECO:0000256" key="8">
    <source>
        <dbReference type="ARBA" id="ARBA00032554"/>
    </source>
</evidence>
<evidence type="ECO:0000256" key="1">
    <source>
        <dbReference type="ARBA" id="ARBA00009684"/>
    </source>
</evidence>
<comment type="pathway">
    <text evidence="9">Isoprenoid biosynthesis; isopentenyl diphosphate biosynthesis via DXP pathway; isopentenyl diphosphate from 1-deoxy-D-xylulose 5-phosphate: step 3/6.</text>
</comment>
<organism evidence="12 13">
    <name type="scientific">[Clostridium] fimetarium</name>
    <dbReference type="NCBI Taxonomy" id="99656"/>
    <lineage>
        <taxon>Bacteria</taxon>
        <taxon>Bacillati</taxon>
        <taxon>Bacillota</taxon>
        <taxon>Clostridia</taxon>
        <taxon>Lachnospirales</taxon>
        <taxon>Lachnospiraceae</taxon>
    </lineage>
</organism>
<feature type="domain" description="GHMP kinase N-terminal" evidence="10">
    <location>
        <begin position="67"/>
        <end position="145"/>
    </location>
</feature>
<name>A0A1I0P1T8_9FIRM</name>
<keyword evidence="4 9" id="KW-0808">Transferase</keyword>
<dbReference type="STRING" id="99656.SAMN05421659_10492"/>
<dbReference type="NCBIfam" id="TIGR00154">
    <property type="entry name" value="ispE"/>
    <property type="match status" value="1"/>
</dbReference>
<dbReference type="GO" id="GO:0016114">
    <property type="term" value="P:terpenoid biosynthetic process"/>
    <property type="evidence" value="ECO:0007669"/>
    <property type="project" value="UniProtKB-UniRule"/>
</dbReference>
<dbReference type="InterPro" id="IPR013750">
    <property type="entry name" value="GHMP_kinase_C_dom"/>
</dbReference>
<evidence type="ECO:0000256" key="9">
    <source>
        <dbReference type="HAMAP-Rule" id="MF_00061"/>
    </source>
</evidence>
<gene>
    <name evidence="9" type="primary">ispE</name>
    <name evidence="12" type="ORF">SAMN05421659_10492</name>
</gene>
<dbReference type="AlphaFoldDB" id="A0A1I0P1T8"/>
<feature type="domain" description="GHMP kinase C-terminal" evidence="11">
    <location>
        <begin position="202"/>
        <end position="274"/>
    </location>
</feature>
<keyword evidence="5 9" id="KW-0547">Nucleotide-binding</keyword>
<dbReference type="EMBL" id="FOJI01000004">
    <property type="protein sequence ID" value="SEW08156.1"/>
    <property type="molecule type" value="Genomic_DNA"/>
</dbReference>
<evidence type="ECO:0000256" key="4">
    <source>
        <dbReference type="ARBA" id="ARBA00022679"/>
    </source>
</evidence>
<dbReference type="Gene3D" id="3.30.230.10">
    <property type="match status" value="1"/>
</dbReference>
<comment type="catalytic activity">
    <reaction evidence="9">
        <text>4-CDP-2-C-methyl-D-erythritol + ATP = 4-CDP-2-C-methyl-D-erythritol 2-phosphate + ADP + H(+)</text>
        <dbReference type="Rhea" id="RHEA:18437"/>
        <dbReference type="ChEBI" id="CHEBI:15378"/>
        <dbReference type="ChEBI" id="CHEBI:30616"/>
        <dbReference type="ChEBI" id="CHEBI:57823"/>
        <dbReference type="ChEBI" id="CHEBI:57919"/>
        <dbReference type="ChEBI" id="CHEBI:456216"/>
        <dbReference type="EC" id="2.7.1.148"/>
    </reaction>
</comment>
<evidence type="ECO:0000256" key="3">
    <source>
        <dbReference type="ARBA" id="ARBA00017473"/>
    </source>
</evidence>
<dbReference type="InterPro" id="IPR014721">
    <property type="entry name" value="Ribsml_uS5_D2-typ_fold_subgr"/>
</dbReference>
<evidence type="ECO:0000313" key="12">
    <source>
        <dbReference type="EMBL" id="SEW08156.1"/>
    </source>
</evidence>
<dbReference type="EC" id="2.7.1.148" evidence="2 9"/>
<keyword evidence="13" id="KW-1185">Reference proteome</keyword>
<dbReference type="GO" id="GO:0050515">
    <property type="term" value="F:4-(cytidine 5'-diphospho)-2-C-methyl-D-erythritol kinase activity"/>
    <property type="evidence" value="ECO:0007669"/>
    <property type="project" value="UniProtKB-UniRule"/>
</dbReference>
<dbReference type="InterPro" id="IPR020568">
    <property type="entry name" value="Ribosomal_Su5_D2-typ_SF"/>
</dbReference>
<evidence type="ECO:0000256" key="7">
    <source>
        <dbReference type="ARBA" id="ARBA00022840"/>
    </source>
</evidence>
<dbReference type="HAMAP" id="MF_00061">
    <property type="entry name" value="IspE"/>
    <property type="match status" value="1"/>
</dbReference>
<feature type="active site" evidence="9">
    <location>
        <position position="11"/>
    </location>
</feature>
<dbReference type="GO" id="GO:0005524">
    <property type="term" value="F:ATP binding"/>
    <property type="evidence" value="ECO:0007669"/>
    <property type="project" value="UniProtKB-UniRule"/>
</dbReference>
<reference evidence="12 13" key="1">
    <citation type="submission" date="2016-10" db="EMBL/GenBank/DDBJ databases">
        <authorList>
            <person name="de Groot N.N."/>
        </authorList>
    </citation>
    <scope>NUCLEOTIDE SEQUENCE [LARGE SCALE GENOMIC DNA]</scope>
    <source>
        <strain evidence="12 13">DSM 9179</strain>
    </source>
</reference>